<dbReference type="AlphaFoldDB" id="A0A1G7B0H9"/>
<reference evidence="2" key="1">
    <citation type="submission" date="2016-10" db="EMBL/GenBank/DDBJ databases">
        <authorList>
            <person name="Varghese N."/>
            <person name="Submissions S."/>
        </authorList>
    </citation>
    <scope>NUCLEOTIDE SEQUENCE [LARGE SCALE GENOMIC DNA]</scope>
    <source>
        <strain evidence="2">DSM 25811 / CCM 8410 / LMG 26954 / E90</strain>
    </source>
</reference>
<dbReference type="EMBL" id="FMZO01000026">
    <property type="protein sequence ID" value="SDE20430.1"/>
    <property type="molecule type" value="Genomic_DNA"/>
</dbReference>
<keyword evidence="2" id="KW-1185">Reference proteome</keyword>
<sequence>MRKIKIGSLIFFFAIIGLVSKSALLTIVNDDFYLAGSVAEKSTVVLQYTNSIENSVTDTFLSKKEHSHFSGKINGTSKAILSIYDLNRSLRGDLYFFLSRGSIEVKAKETTTMYQVHNCPN</sequence>
<protein>
    <submittedName>
        <fullName evidence="1">Uncharacterized protein</fullName>
    </submittedName>
</protein>
<organism evidence="1 2">
    <name type="scientific">Niabella drilacis (strain DSM 25811 / CCM 8410 / CCUG 62505 / LMG 26954 / E90)</name>
    <dbReference type="NCBI Taxonomy" id="1285928"/>
    <lineage>
        <taxon>Bacteria</taxon>
        <taxon>Pseudomonadati</taxon>
        <taxon>Bacteroidota</taxon>
        <taxon>Chitinophagia</taxon>
        <taxon>Chitinophagales</taxon>
        <taxon>Chitinophagaceae</taxon>
        <taxon>Niabella</taxon>
    </lineage>
</organism>
<evidence type="ECO:0000313" key="2">
    <source>
        <dbReference type="Proteomes" id="UP000198757"/>
    </source>
</evidence>
<dbReference type="RefSeq" id="WP_090393408.1">
    <property type="nucleotide sequence ID" value="NZ_FMZO01000026.1"/>
</dbReference>
<accession>A0A1G7B0H9</accession>
<evidence type="ECO:0000313" key="1">
    <source>
        <dbReference type="EMBL" id="SDE20430.1"/>
    </source>
</evidence>
<gene>
    <name evidence="1" type="ORF">SAMN04487894_12624</name>
</gene>
<dbReference type="STRING" id="1285928.SAMN04487894_12624"/>
<name>A0A1G7B0H9_NIADE</name>
<proteinExistence type="predicted"/>
<dbReference type="Proteomes" id="UP000198757">
    <property type="component" value="Unassembled WGS sequence"/>
</dbReference>